<keyword evidence="4" id="KW-0949">S-adenosyl-L-methionine</keyword>
<dbReference type="PRINTS" id="PR00507">
    <property type="entry name" value="N12N6MTFRASE"/>
</dbReference>
<dbReference type="PROSITE" id="PS00092">
    <property type="entry name" value="N6_MTASE"/>
    <property type="match status" value="1"/>
</dbReference>
<evidence type="ECO:0000313" key="11">
    <source>
        <dbReference type="Proteomes" id="UP000231134"/>
    </source>
</evidence>
<accession>A0A2M9A7F1</accession>
<keyword evidence="5" id="KW-0680">Restriction system</keyword>
<keyword evidence="10" id="KW-0255">Endonuclease</keyword>
<dbReference type="PANTHER" id="PTHR33841:SF6">
    <property type="entry name" value="TYPE II METHYLTRANSFERASE M.HINDII"/>
    <property type="match status" value="1"/>
</dbReference>
<keyword evidence="10" id="KW-0378">Hydrolase</keyword>
<keyword evidence="3" id="KW-0808">Transferase</keyword>
<sequence length="528" mass="60838">MNSNDIYGVRANGNAHGDVFTSPEIVRYMLDIVGYKASYNLSQVIVLEPSCGEGAFIIEIVRRLRDSASRYHFDFKDAFYRCVFAYDIDATKINKCKKELFALGIEPSEKNFKVADFLSSEVPMADLVIGNPPYVRYENIPESKRKLFKNIFTTFHYRSDLYVLFYEKTLRCLKANGKHCLICANRWYKNEYGKKLRNFVAQNYRLESIINLERANAFQEKVLAYPAITLISKQSRASTLSYAEVKSVQELKKMSFSTRPVPKNDDWSCIFSKAVVNENLYTIEELGFRIGIGVATGADHVFISKDLPKLVEKELLLPALNAKNLTGNQLQWNGEFLLNPYAENGELINLSKFPRVEKYLKSFKEKLSNRHIVKKNNAKWYKTIDKINPQLIKKSKILLPDISGNRFVFLDEGNYYPLHNLYYITGNTLRDQKILSAFLMSDAIRTQIASITNNMNGGFPRWQSQHLRKLRIPNIKEMGESIANRLLQSYDQKKLDSINEIVNYAYKDLILTRKGKGYSGEQTSLNFI</sequence>
<dbReference type="InterPro" id="IPR011639">
    <property type="entry name" value="MethylTrfase_TaqI-like_dom"/>
</dbReference>
<dbReference type="EMBL" id="PGEX01000001">
    <property type="protein sequence ID" value="PJJ41651.1"/>
    <property type="molecule type" value="Genomic_DNA"/>
</dbReference>
<dbReference type="Gene3D" id="3.40.50.150">
    <property type="entry name" value="Vaccinia Virus protein VP39"/>
    <property type="match status" value="1"/>
</dbReference>
<comment type="catalytic activity">
    <reaction evidence="7">
        <text>a 2'-deoxyadenosine in DNA + S-adenosyl-L-methionine = an N(6)-methyl-2'-deoxyadenosine in DNA + S-adenosyl-L-homocysteine + H(+)</text>
        <dbReference type="Rhea" id="RHEA:15197"/>
        <dbReference type="Rhea" id="RHEA-COMP:12418"/>
        <dbReference type="Rhea" id="RHEA-COMP:12419"/>
        <dbReference type="ChEBI" id="CHEBI:15378"/>
        <dbReference type="ChEBI" id="CHEBI:57856"/>
        <dbReference type="ChEBI" id="CHEBI:59789"/>
        <dbReference type="ChEBI" id="CHEBI:90615"/>
        <dbReference type="ChEBI" id="CHEBI:90616"/>
        <dbReference type="EC" id="2.1.1.72"/>
    </reaction>
</comment>
<dbReference type="OrthoDB" id="9784823at2"/>
<keyword evidence="2" id="KW-0489">Methyltransferase</keyword>
<keyword evidence="10" id="KW-0540">Nuclease</keyword>
<evidence type="ECO:0000259" key="8">
    <source>
        <dbReference type="Pfam" id="PF07669"/>
    </source>
</evidence>
<dbReference type="AlphaFoldDB" id="A0A2M9A7F1"/>
<dbReference type="GO" id="GO:0009307">
    <property type="term" value="P:DNA restriction-modification system"/>
    <property type="evidence" value="ECO:0007669"/>
    <property type="project" value="UniProtKB-KW"/>
</dbReference>
<dbReference type="PANTHER" id="PTHR33841">
    <property type="entry name" value="DNA METHYLTRANSFERASE YEEA-RELATED"/>
    <property type="match status" value="1"/>
</dbReference>
<keyword evidence="11" id="KW-1185">Reference proteome</keyword>
<dbReference type="EC" id="2.1.1.72" evidence="1"/>
<dbReference type="InterPro" id="IPR025931">
    <property type="entry name" value="TaqI_C"/>
</dbReference>
<evidence type="ECO:0000256" key="2">
    <source>
        <dbReference type="ARBA" id="ARBA00022603"/>
    </source>
</evidence>
<dbReference type="GO" id="GO:0004519">
    <property type="term" value="F:endonuclease activity"/>
    <property type="evidence" value="ECO:0007669"/>
    <property type="project" value="UniProtKB-KW"/>
</dbReference>
<dbReference type="SUPFAM" id="SSF53335">
    <property type="entry name" value="S-adenosyl-L-methionine-dependent methyltransferases"/>
    <property type="match status" value="1"/>
</dbReference>
<comment type="caution">
    <text evidence="10">The sequence shown here is derived from an EMBL/GenBank/DDBJ whole genome shotgun (WGS) entry which is preliminary data.</text>
</comment>
<gene>
    <name evidence="10" type="ORF">BGX16_1638</name>
</gene>
<evidence type="ECO:0000256" key="7">
    <source>
        <dbReference type="ARBA" id="ARBA00047942"/>
    </source>
</evidence>
<dbReference type="InterPro" id="IPR029063">
    <property type="entry name" value="SAM-dependent_MTases_sf"/>
</dbReference>
<proteinExistence type="predicted"/>
<dbReference type="Proteomes" id="UP000231134">
    <property type="component" value="Unassembled WGS sequence"/>
</dbReference>
<reference evidence="10 11" key="1">
    <citation type="submission" date="2017-11" db="EMBL/GenBank/DDBJ databases">
        <title>Animal gut microbial communities from fecal samples from Wisconsin, USA.</title>
        <authorList>
            <person name="Neumann A."/>
        </authorList>
    </citation>
    <scope>NUCLEOTIDE SEQUENCE [LARGE SCALE GENOMIC DNA]</scope>
    <source>
        <strain evidence="10 11">UWS3</strain>
    </source>
</reference>
<evidence type="ECO:0000256" key="3">
    <source>
        <dbReference type="ARBA" id="ARBA00022679"/>
    </source>
</evidence>
<evidence type="ECO:0000256" key="5">
    <source>
        <dbReference type="ARBA" id="ARBA00022747"/>
    </source>
</evidence>
<keyword evidence="6" id="KW-0238">DNA-binding</keyword>
<evidence type="ECO:0000256" key="1">
    <source>
        <dbReference type="ARBA" id="ARBA00011900"/>
    </source>
</evidence>
<evidence type="ECO:0000313" key="10">
    <source>
        <dbReference type="EMBL" id="PJJ41651.1"/>
    </source>
</evidence>
<evidence type="ECO:0000256" key="6">
    <source>
        <dbReference type="ARBA" id="ARBA00023125"/>
    </source>
</evidence>
<evidence type="ECO:0000256" key="4">
    <source>
        <dbReference type="ARBA" id="ARBA00022691"/>
    </source>
</evidence>
<dbReference type="Pfam" id="PF12950">
    <property type="entry name" value="TaqI_C"/>
    <property type="match status" value="1"/>
</dbReference>
<dbReference type="GO" id="GO:0032259">
    <property type="term" value="P:methylation"/>
    <property type="evidence" value="ECO:0007669"/>
    <property type="project" value="UniProtKB-KW"/>
</dbReference>
<name>A0A2M9A7F1_9BACT</name>
<feature type="domain" description="TaqI-like C-terminal specificity" evidence="9">
    <location>
        <begin position="319"/>
        <end position="470"/>
    </location>
</feature>
<dbReference type="Pfam" id="PF07669">
    <property type="entry name" value="Eco57I"/>
    <property type="match status" value="1"/>
</dbReference>
<organism evidence="10 11">
    <name type="scientific">Hallerella succinigenes</name>
    <dbReference type="NCBI Taxonomy" id="1896222"/>
    <lineage>
        <taxon>Bacteria</taxon>
        <taxon>Pseudomonadati</taxon>
        <taxon>Fibrobacterota</taxon>
        <taxon>Fibrobacteria</taxon>
        <taxon>Fibrobacterales</taxon>
        <taxon>Fibrobacteraceae</taxon>
        <taxon>Hallerella</taxon>
    </lineage>
</organism>
<dbReference type="GO" id="GO:0009007">
    <property type="term" value="F:site-specific DNA-methyltransferase (adenine-specific) activity"/>
    <property type="evidence" value="ECO:0007669"/>
    <property type="project" value="UniProtKB-EC"/>
</dbReference>
<evidence type="ECO:0000259" key="9">
    <source>
        <dbReference type="Pfam" id="PF12950"/>
    </source>
</evidence>
<dbReference type="InterPro" id="IPR050953">
    <property type="entry name" value="N4_N6_ade-DNA_methylase"/>
</dbReference>
<dbReference type="GO" id="GO:0003677">
    <property type="term" value="F:DNA binding"/>
    <property type="evidence" value="ECO:0007669"/>
    <property type="project" value="UniProtKB-KW"/>
</dbReference>
<protein>
    <recommendedName>
        <fullName evidence="1">site-specific DNA-methyltransferase (adenine-specific)</fullName>
        <ecNumber evidence="1">2.1.1.72</ecNumber>
    </recommendedName>
</protein>
<dbReference type="RefSeq" id="WP_100425596.1">
    <property type="nucleotide sequence ID" value="NZ_PGEX01000001.1"/>
</dbReference>
<feature type="domain" description="Type II methyltransferase M.TaqI-like" evidence="8">
    <location>
        <begin position="92"/>
        <end position="218"/>
    </location>
</feature>
<dbReference type="InterPro" id="IPR002052">
    <property type="entry name" value="DNA_methylase_N6_adenine_CS"/>
</dbReference>